<dbReference type="Proteomes" id="UP000077755">
    <property type="component" value="Chromosome 2"/>
</dbReference>
<gene>
    <name evidence="7" type="ORF">DCAR_0205721</name>
</gene>
<protein>
    <recommendedName>
        <fullName evidence="6">TF-B3 domain-containing protein</fullName>
    </recommendedName>
</protein>
<organism evidence="7 8">
    <name type="scientific">Daucus carota subsp. sativus</name>
    <name type="common">Carrot</name>
    <dbReference type="NCBI Taxonomy" id="79200"/>
    <lineage>
        <taxon>Eukaryota</taxon>
        <taxon>Viridiplantae</taxon>
        <taxon>Streptophyta</taxon>
        <taxon>Embryophyta</taxon>
        <taxon>Tracheophyta</taxon>
        <taxon>Spermatophyta</taxon>
        <taxon>Magnoliopsida</taxon>
        <taxon>eudicotyledons</taxon>
        <taxon>Gunneridae</taxon>
        <taxon>Pentapetalae</taxon>
        <taxon>asterids</taxon>
        <taxon>campanulids</taxon>
        <taxon>Apiales</taxon>
        <taxon>Apiaceae</taxon>
        <taxon>Apioideae</taxon>
        <taxon>Scandiceae</taxon>
        <taxon>Daucinae</taxon>
        <taxon>Daucus</taxon>
        <taxon>Daucus sect. Daucus</taxon>
    </lineage>
</organism>
<evidence type="ECO:0000256" key="4">
    <source>
        <dbReference type="ARBA" id="ARBA00023163"/>
    </source>
</evidence>
<dbReference type="AlphaFoldDB" id="A0AAF0WAT2"/>
<comment type="subcellular location">
    <subcellularLocation>
        <location evidence="1">Nucleus</location>
    </subcellularLocation>
</comment>
<name>A0AAF0WAT2_DAUCS</name>
<feature type="domain" description="TF-B3" evidence="6">
    <location>
        <begin position="170"/>
        <end position="227"/>
    </location>
</feature>
<evidence type="ECO:0000313" key="7">
    <source>
        <dbReference type="EMBL" id="WOG86510.1"/>
    </source>
</evidence>
<dbReference type="EMBL" id="CP093344">
    <property type="protein sequence ID" value="WOG86510.1"/>
    <property type="molecule type" value="Genomic_DNA"/>
</dbReference>
<evidence type="ECO:0000259" key="6">
    <source>
        <dbReference type="PROSITE" id="PS50863"/>
    </source>
</evidence>
<dbReference type="Gene3D" id="2.40.330.10">
    <property type="entry name" value="DNA-binding pseudobarrel domain"/>
    <property type="match status" value="1"/>
</dbReference>
<proteinExistence type="predicted"/>
<dbReference type="GO" id="GO:0005634">
    <property type="term" value="C:nucleus"/>
    <property type="evidence" value="ECO:0007669"/>
    <property type="project" value="UniProtKB-SubCell"/>
</dbReference>
<evidence type="ECO:0000256" key="1">
    <source>
        <dbReference type="ARBA" id="ARBA00004123"/>
    </source>
</evidence>
<dbReference type="PROSITE" id="PS50863">
    <property type="entry name" value="B3"/>
    <property type="match status" value="1"/>
</dbReference>
<dbReference type="GO" id="GO:0003677">
    <property type="term" value="F:DNA binding"/>
    <property type="evidence" value="ECO:0007669"/>
    <property type="project" value="UniProtKB-KW"/>
</dbReference>
<accession>A0AAF0WAT2</accession>
<dbReference type="SUPFAM" id="SSF101936">
    <property type="entry name" value="DNA-binding pseudobarrel domain"/>
    <property type="match status" value="1"/>
</dbReference>
<keyword evidence="5" id="KW-0539">Nucleus</keyword>
<reference evidence="7" key="2">
    <citation type="submission" date="2022-03" db="EMBL/GenBank/DDBJ databases">
        <title>Draft title - Genomic analysis of global carrot germplasm unveils the trajectory of domestication and the origin of high carotenoid orange carrot.</title>
        <authorList>
            <person name="Iorizzo M."/>
            <person name="Ellison S."/>
            <person name="Senalik D."/>
            <person name="Macko-Podgorni A."/>
            <person name="Grzebelus D."/>
            <person name="Bostan H."/>
            <person name="Rolling W."/>
            <person name="Curaba J."/>
            <person name="Simon P."/>
        </authorList>
    </citation>
    <scope>NUCLEOTIDE SEQUENCE</scope>
    <source>
        <tissue evidence="7">Leaf</tissue>
    </source>
</reference>
<keyword evidence="3" id="KW-0238">DNA-binding</keyword>
<keyword evidence="4" id="KW-0804">Transcription</keyword>
<reference evidence="7" key="1">
    <citation type="journal article" date="2016" name="Nat. Genet.">
        <title>A high-quality carrot genome assembly provides new insights into carotenoid accumulation and asterid genome evolution.</title>
        <authorList>
            <person name="Iorizzo M."/>
            <person name="Ellison S."/>
            <person name="Senalik D."/>
            <person name="Zeng P."/>
            <person name="Satapoomin P."/>
            <person name="Huang J."/>
            <person name="Bowman M."/>
            <person name="Iovene M."/>
            <person name="Sanseverino W."/>
            <person name="Cavagnaro P."/>
            <person name="Yildiz M."/>
            <person name="Macko-Podgorni A."/>
            <person name="Moranska E."/>
            <person name="Grzebelus E."/>
            <person name="Grzebelus D."/>
            <person name="Ashrafi H."/>
            <person name="Zheng Z."/>
            <person name="Cheng S."/>
            <person name="Spooner D."/>
            <person name="Van Deynze A."/>
            <person name="Simon P."/>
        </authorList>
    </citation>
    <scope>NUCLEOTIDE SEQUENCE</scope>
    <source>
        <tissue evidence="7">Leaf</tissue>
    </source>
</reference>
<keyword evidence="2" id="KW-0805">Transcription regulation</keyword>
<keyword evidence="8" id="KW-1185">Reference proteome</keyword>
<sequence>MECSGVIVEKFMKFLTADDTKKDEMEPLYSFKKALPMLPGYQSFIFSNGKNIVGGYNHGREKFHGLRKFCAIVGLENFREFNLVLFSYEENGVSTVSVFDDHFVEFIFPGTPVSMGLNSENINVHHCIEINVQACHMYKYSYGVDVSTQYAAVTNVWSKKDYISVYSGDRAWKLQVRTRPVNLKRTTIMDGWIQFRDDMGLQAGDVIVLECTLASFHHFSIGVLKNEVA</sequence>
<evidence type="ECO:0000256" key="5">
    <source>
        <dbReference type="ARBA" id="ARBA00023242"/>
    </source>
</evidence>
<evidence type="ECO:0000313" key="8">
    <source>
        <dbReference type="Proteomes" id="UP000077755"/>
    </source>
</evidence>
<dbReference type="InterPro" id="IPR015300">
    <property type="entry name" value="DNA-bd_pseudobarrel_sf"/>
</dbReference>
<dbReference type="InterPro" id="IPR003340">
    <property type="entry name" value="B3_DNA-bd"/>
</dbReference>
<evidence type="ECO:0000256" key="3">
    <source>
        <dbReference type="ARBA" id="ARBA00023125"/>
    </source>
</evidence>
<evidence type="ECO:0000256" key="2">
    <source>
        <dbReference type="ARBA" id="ARBA00023015"/>
    </source>
</evidence>